<dbReference type="PANTHER" id="PTHR30105">
    <property type="entry name" value="UNCHARACTERIZED YIBQ-RELATED"/>
    <property type="match status" value="1"/>
</dbReference>
<protein>
    <recommendedName>
        <fullName evidence="4">Divergent polysaccharide deacetylase family protein</fullName>
    </recommendedName>
</protein>
<name>A0A8I0MTS1_9GAMM</name>
<evidence type="ECO:0008006" key="4">
    <source>
        <dbReference type="Google" id="ProtNLM"/>
    </source>
</evidence>
<dbReference type="PANTHER" id="PTHR30105:SF2">
    <property type="entry name" value="DIVERGENT POLYSACCHARIDE DEACETYLASE SUPERFAMILY"/>
    <property type="match status" value="1"/>
</dbReference>
<reference evidence="2 3" key="1">
    <citation type="submission" date="2015-06" db="EMBL/GenBank/DDBJ databases">
        <title>Genome sequence of Pseudoalteromonas peptidolytica.</title>
        <authorList>
            <person name="Xie B.-B."/>
            <person name="Rong J.-C."/>
            <person name="Qin Q.-L."/>
            <person name="Zhang Y.-Z."/>
        </authorList>
    </citation>
    <scope>NUCLEOTIDE SEQUENCE [LARGE SCALE GENOMIC DNA]</scope>
    <source>
        <strain evidence="2 3">F12-50-A1</strain>
    </source>
</reference>
<evidence type="ECO:0000313" key="3">
    <source>
        <dbReference type="Proteomes" id="UP000660708"/>
    </source>
</evidence>
<evidence type="ECO:0000256" key="1">
    <source>
        <dbReference type="SAM" id="SignalP"/>
    </source>
</evidence>
<evidence type="ECO:0000313" key="2">
    <source>
        <dbReference type="EMBL" id="MBE0345221.1"/>
    </source>
</evidence>
<organism evidence="2 3">
    <name type="scientific">Pseudoalteromonas peptidolytica F12-50-A1</name>
    <dbReference type="NCBI Taxonomy" id="1315280"/>
    <lineage>
        <taxon>Bacteria</taxon>
        <taxon>Pseudomonadati</taxon>
        <taxon>Pseudomonadota</taxon>
        <taxon>Gammaproteobacteria</taxon>
        <taxon>Alteromonadales</taxon>
        <taxon>Pseudoalteromonadaceae</taxon>
        <taxon>Pseudoalteromonas</taxon>
    </lineage>
</organism>
<keyword evidence="3" id="KW-1185">Reference proteome</keyword>
<dbReference type="Gene3D" id="3.20.20.370">
    <property type="entry name" value="Glycoside hydrolase/deacetylase"/>
    <property type="match status" value="1"/>
</dbReference>
<dbReference type="InterPro" id="IPR006837">
    <property type="entry name" value="Divergent_DAC"/>
</dbReference>
<dbReference type="Pfam" id="PF04748">
    <property type="entry name" value="Polysacc_deac_2"/>
    <property type="match status" value="1"/>
</dbReference>
<proteinExistence type="predicted"/>
<keyword evidence="1" id="KW-0732">Signal</keyword>
<dbReference type="AlphaFoldDB" id="A0A8I0MTS1"/>
<comment type="caution">
    <text evidence="2">The sequence shown here is derived from an EMBL/GenBank/DDBJ whole genome shotgun (WGS) entry which is preliminary data.</text>
</comment>
<feature type="chain" id="PRO_5034062085" description="Divergent polysaccharide deacetylase family protein" evidence="1">
    <location>
        <begin position="20"/>
        <end position="259"/>
    </location>
</feature>
<dbReference type="EMBL" id="AQHF01000020">
    <property type="protein sequence ID" value="MBE0345221.1"/>
    <property type="molecule type" value="Genomic_DNA"/>
</dbReference>
<dbReference type="CDD" id="cd10936">
    <property type="entry name" value="CE4_DAC2"/>
    <property type="match status" value="1"/>
</dbReference>
<dbReference type="InterPro" id="IPR011330">
    <property type="entry name" value="Glyco_hydro/deAcase_b/a-brl"/>
</dbReference>
<dbReference type="Proteomes" id="UP000660708">
    <property type="component" value="Unassembled WGS sequence"/>
</dbReference>
<gene>
    <name evidence="2" type="ORF">PPEP_a0047</name>
</gene>
<feature type="signal peptide" evidence="1">
    <location>
        <begin position="1"/>
        <end position="19"/>
    </location>
</feature>
<accession>A0A8I0MTS1</accession>
<dbReference type="GO" id="GO:0005975">
    <property type="term" value="P:carbohydrate metabolic process"/>
    <property type="evidence" value="ECO:0007669"/>
    <property type="project" value="InterPro"/>
</dbReference>
<sequence>MLIKIIGLMLACITFAVPAKQFAIVIDDIGNHQRDLELLSLPGGITFSILPHTPYSQQFAFAASRQQRELMLHVPMQAKDPNKTLGPGALTVGMEKWQLQMTLGNALSTLPQVKGVNNHMGSALTEQIAPMKWTMEILKKRSLYFLDSRTTSHSQAQYAANLYGVKNIARQVFLDNDVSAVALNTQWQKMLKLLESHQQVIIIAHPYKETAAFLATKLAELESTDIELVPVSQLVEQKYVRLAETAEQHAISGQLRLQE</sequence>
<dbReference type="SUPFAM" id="SSF88713">
    <property type="entry name" value="Glycoside hydrolase/deacetylase"/>
    <property type="match status" value="1"/>
</dbReference>